<proteinExistence type="predicted"/>
<evidence type="ECO:0000313" key="2">
    <source>
        <dbReference type="EMBL" id="MBZ1351856.1"/>
    </source>
</evidence>
<name>A0A953NEQ4_9BURK</name>
<protein>
    <submittedName>
        <fullName evidence="2">TIGR04348 family glycosyltransferase</fullName>
    </submittedName>
</protein>
<dbReference type="GO" id="GO:0016757">
    <property type="term" value="F:glycosyltransferase activity"/>
    <property type="evidence" value="ECO:0007669"/>
    <property type="project" value="InterPro"/>
</dbReference>
<dbReference type="Pfam" id="PF00534">
    <property type="entry name" value="Glycos_transf_1"/>
    <property type="match status" value="1"/>
</dbReference>
<dbReference type="AlphaFoldDB" id="A0A953NEQ4"/>
<feature type="domain" description="Glycosyl transferase family 1" evidence="1">
    <location>
        <begin position="135"/>
        <end position="297"/>
    </location>
</feature>
<evidence type="ECO:0000259" key="1">
    <source>
        <dbReference type="Pfam" id="PF00534"/>
    </source>
</evidence>
<dbReference type="SUPFAM" id="SSF53756">
    <property type="entry name" value="UDP-Glycosyltransferase/glycogen phosphorylase"/>
    <property type="match status" value="1"/>
</dbReference>
<evidence type="ECO:0000313" key="3">
    <source>
        <dbReference type="Proteomes" id="UP000739565"/>
    </source>
</evidence>
<sequence>MRKPRVVIVSPALASANNGNWQTAKRYANMLSTTCMVRIVNEWDGARTDDVLIALHARRSYSSIAAWYARRGSEGLCVVLTGTDLYRDIKQDPQAQQSLGWAKKLIVLQPAGLAELPTKFQDKTQVLFQSTSTRQTLLKTSRHVRAVMVGHLRSEKSPQTFFEVATLLAERSDIELRHIGGEHDQVLAQQAHDTAAKHPNYRFLGARSHEQTRRYIQRSHVLVHPSVMEGGAHVIMEAVCSGVPVLASRIAGNIGMLGEDYVGFFTVGDARELARLLIRFREDLSFAAQLQMQCAQRAYLFEAARESSGLITIVENLILKEA</sequence>
<comment type="caution">
    <text evidence="2">The sequence shown here is derived from an EMBL/GenBank/DDBJ whole genome shotgun (WGS) entry which is preliminary data.</text>
</comment>
<dbReference type="CDD" id="cd03801">
    <property type="entry name" value="GT4_PimA-like"/>
    <property type="match status" value="1"/>
</dbReference>
<dbReference type="InterPro" id="IPR052622">
    <property type="entry name" value="Glycosyltransferase_G1"/>
</dbReference>
<dbReference type="Proteomes" id="UP000739565">
    <property type="component" value="Unassembled WGS sequence"/>
</dbReference>
<dbReference type="PANTHER" id="PTHR46660:SF2">
    <property type="entry name" value="GLYCOSYLTRANSFERASE 1 DOMAIN-CONTAINING PROTEIN 1"/>
    <property type="match status" value="1"/>
</dbReference>
<organism evidence="2 3">
    <name type="scientific">Zwartia hollandica</name>
    <dbReference type="NCBI Taxonomy" id="324606"/>
    <lineage>
        <taxon>Bacteria</taxon>
        <taxon>Pseudomonadati</taxon>
        <taxon>Pseudomonadota</taxon>
        <taxon>Betaproteobacteria</taxon>
        <taxon>Burkholderiales</taxon>
        <taxon>Alcaligenaceae</taxon>
        <taxon>Zwartia</taxon>
    </lineage>
</organism>
<keyword evidence="3" id="KW-1185">Reference proteome</keyword>
<dbReference type="EMBL" id="JAHXRI010000025">
    <property type="protein sequence ID" value="MBZ1351856.1"/>
    <property type="molecule type" value="Genomic_DNA"/>
</dbReference>
<dbReference type="NCBIfam" id="TIGR04348">
    <property type="entry name" value="selenoneine biosynthesis selenosugar synthase SenB"/>
    <property type="match status" value="1"/>
</dbReference>
<dbReference type="InterPro" id="IPR001296">
    <property type="entry name" value="Glyco_trans_1"/>
</dbReference>
<dbReference type="InterPro" id="IPR027627">
    <property type="entry name" value="Glycosyltransferase_put"/>
</dbReference>
<dbReference type="PANTHER" id="PTHR46660">
    <property type="match status" value="1"/>
</dbReference>
<accession>A0A953NEQ4</accession>
<dbReference type="Gene3D" id="3.40.50.2000">
    <property type="entry name" value="Glycogen Phosphorylase B"/>
    <property type="match status" value="1"/>
</dbReference>
<gene>
    <name evidence="2" type="ORF">KZZ10_14525</name>
</gene>
<reference evidence="2" key="1">
    <citation type="submission" date="2021-07" db="EMBL/GenBank/DDBJ databases">
        <title>New genus and species of the family Alcaligenaceae.</title>
        <authorList>
            <person name="Hahn M.W."/>
        </authorList>
    </citation>
    <scope>NUCLEOTIDE SEQUENCE</scope>
    <source>
        <strain evidence="2">LF4-65</strain>
    </source>
</reference>